<evidence type="ECO:0000256" key="4">
    <source>
        <dbReference type="ARBA" id="ARBA00022597"/>
    </source>
</evidence>
<accession>A0A3E2VXV7</accession>
<dbReference type="Proteomes" id="UP000260025">
    <property type="component" value="Unassembled WGS sequence"/>
</dbReference>
<evidence type="ECO:0000256" key="1">
    <source>
        <dbReference type="ARBA" id="ARBA00004496"/>
    </source>
</evidence>
<evidence type="ECO:0000313" key="9">
    <source>
        <dbReference type="EMBL" id="RGC15644.1"/>
    </source>
</evidence>
<keyword evidence="3" id="KW-0963">Cytoplasm</keyword>
<keyword evidence="2" id="KW-0813">Transport</keyword>
<evidence type="ECO:0000256" key="7">
    <source>
        <dbReference type="ARBA" id="ARBA00022777"/>
    </source>
</evidence>
<dbReference type="Pfam" id="PF03830">
    <property type="entry name" value="PTSIIB_sorb"/>
    <property type="match status" value="1"/>
</dbReference>
<dbReference type="GO" id="GO:0008982">
    <property type="term" value="F:protein-N(PI)-phosphohistidine-sugar phosphotransferase activity"/>
    <property type="evidence" value="ECO:0007669"/>
    <property type="project" value="InterPro"/>
</dbReference>
<dbReference type="GO" id="GO:0016301">
    <property type="term" value="F:kinase activity"/>
    <property type="evidence" value="ECO:0007669"/>
    <property type="project" value="UniProtKB-KW"/>
</dbReference>
<evidence type="ECO:0000256" key="2">
    <source>
        <dbReference type="ARBA" id="ARBA00022448"/>
    </source>
</evidence>
<dbReference type="Gene3D" id="3.40.35.10">
    <property type="entry name" value="Phosphotransferase system, sorbose subfamily IIB component"/>
    <property type="match status" value="1"/>
</dbReference>
<reference evidence="9 10" key="1">
    <citation type="submission" date="2018-08" db="EMBL/GenBank/DDBJ databases">
        <title>A genome reference for cultivated species of the human gut microbiota.</title>
        <authorList>
            <person name="Zou Y."/>
            <person name="Xue W."/>
            <person name="Luo G."/>
        </authorList>
    </citation>
    <scope>NUCLEOTIDE SEQUENCE [LARGE SCALE GENOMIC DNA]</scope>
    <source>
        <strain evidence="9 10">OF01-2LB</strain>
    </source>
</reference>
<gene>
    <name evidence="9" type="ORF">DXA38_09715</name>
</gene>
<protein>
    <submittedName>
        <fullName evidence="9">PTS mannose/fructose/sorbose transporter subunit IIB</fullName>
    </submittedName>
</protein>
<dbReference type="GO" id="GO:0009401">
    <property type="term" value="P:phosphoenolpyruvate-dependent sugar phosphotransferase system"/>
    <property type="evidence" value="ECO:0007669"/>
    <property type="project" value="UniProtKB-KW"/>
</dbReference>
<name>A0A3E2VXV7_CLOIN</name>
<dbReference type="PROSITE" id="PS51101">
    <property type="entry name" value="PTS_EIIB_TYPE_4"/>
    <property type="match status" value="1"/>
</dbReference>
<keyword evidence="6" id="KW-0598">Phosphotransferase system</keyword>
<sequence length="164" mass="18567">MKSERRDSMIELLRIDHRLIHGQTGVFWTAHLHADCILICSDKLLKDPIRLSAVKLSKPTGVKLVIKNVEDCIKAINSGITDKYKLFILTEDNEYAFALMRGCGIKECNLGSMMPTKERTHLLNEAFAASDAEIDSIRKMVDEGYNLYLQKLPTTSKVNVKDKL</sequence>
<organism evidence="9 10">
    <name type="scientific">Clostridium innocuum</name>
    <dbReference type="NCBI Taxonomy" id="1522"/>
    <lineage>
        <taxon>Bacteria</taxon>
        <taxon>Bacillati</taxon>
        <taxon>Bacillota</taxon>
        <taxon>Clostridia</taxon>
        <taxon>Eubacteriales</taxon>
        <taxon>Clostridiaceae</taxon>
        <taxon>Clostridium</taxon>
    </lineage>
</organism>
<dbReference type="EMBL" id="QVEV01000012">
    <property type="protein sequence ID" value="RGC15644.1"/>
    <property type="molecule type" value="Genomic_DNA"/>
</dbReference>
<evidence type="ECO:0000313" key="10">
    <source>
        <dbReference type="Proteomes" id="UP000260025"/>
    </source>
</evidence>
<evidence type="ECO:0000256" key="5">
    <source>
        <dbReference type="ARBA" id="ARBA00022679"/>
    </source>
</evidence>
<keyword evidence="5" id="KW-0808">Transferase</keyword>
<proteinExistence type="predicted"/>
<dbReference type="GO" id="GO:0005737">
    <property type="term" value="C:cytoplasm"/>
    <property type="evidence" value="ECO:0007669"/>
    <property type="project" value="UniProtKB-SubCell"/>
</dbReference>
<dbReference type="InterPro" id="IPR004720">
    <property type="entry name" value="PTS_IIB_sorbose-sp"/>
</dbReference>
<evidence type="ECO:0000256" key="6">
    <source>
        <dbReference type="ARBA" id="ARBA00022683"/>
    </source>
</evidence>
<comment type="subcellular location">
    <subcellularLocation>
        <location evidence="1">Cytoplasm</location>
    </subcellularLocation>
</comment>
<feature type="domain" description="PTS EIIB type-4" evidence="8">
    <location>
        <begin position="6"/>
        <end position="164"/>
    </location>
</feature>
<dbReference type="AlphaFoldDB" id="A0A3E2VXV7"/>
<evidence type="ECO:0000259" key="8">
    <source>
        <dbReference type="PROSITE" id="PS51101"/>
    </source>
</evidence>
<evidence type="ECO:0000256" key="3">
    <source>
        <dbReference type="ARBA" id="ARBA00022490"/>
    </source>
</evidence>
<comment type="caution">
    <text evidence="9">The sequence shown here is derived from an EMBL/GenBank/DDBJ whole genome shotgun (WGS) entry which is preliminary data.</text>
</comment>
<dbReference type="OrthoDB" id="9788818at2"/>
<keyword evidence="7" id="KW-0418">Kinase</keyword>
<keyword evidence="4" id="KW-0762">Sugar transport</keyword>
<dbReference type="SUPFAM" id="SSF52728">
    <property type="entry name" value="PTS IIb component"/>
    <property type="match status" value="1"/>
</dbReference>
<dbReference type="InterPro" id="IPR036667">
    <property type="entry name" value="PTS_IIB_sorbose-sp_sf"/>
</dbReference>